<accession>D5U4Z9</accession>
<gene>
    <name evidence="2" type="ordered locus">Bmur_2331</name>
</gene>
<feature type="transmembrane region" description="Helical" evidence="1">
    <location>
        <begin position="18"/>
        <end position="35"/>
    </location>
</feature>
<sequence length="642" mass="75753">MISVITAILVKNIKYRALFLYLYFFVFAVISNVFLKLSFNYIGIFLVISFYFIFNIKQPFIKELMLNNKYKFLIVITISILVGIANIFIINLYYPFVGEDISMILPRAYSLLTYAENNGIFNIEFASPLFGAGLISYPNPQYDQFSIFYFLRYIMPFWKAYLLCTLIFSIIGFISYYCFSKEVLKLNFEISLMSSILFSFTGYYIYHIMVGHWAFLYHPLTALIVYLSFSDKFNYIIRILINALLFSMMLFGGAMQTVFFYTCFTLIAVDSILFKANKKFIYQCISIIASFLLSIILSMSKFIMSVYFGRLIERGEQGIHTNDPIYITRNIINTFLTPIQNIISYTRDFNSLIWERDIAMPVFMIILIAIMIFYNLKNSSLEEKKEFIRKYKFNIIFLLIFIYLYCDLFFANGIIRSSFTKLRYVNLHYRISSSLIIPIVMIFSILFNKFKFNNKSNMILFIILSTSILYSYKFINIYSINNNFKEINIDFDNDVFMAIKNNHSKYKVTYINNKSEINNMMDFTNDNYKLNTSRLPYESIYGYGLETFKAKEEGSPYKIIDGRYNFTDPRSLIFFNDDFPQFSGFSTNDTEKLDNFLSFKEVKWEVPKYFIISNYISAFSHIIVIIILALYLVIKYLSKSRI</sequence>
<feature type="transmembrane region" description="Helical" evidence="1">
    <location>
        <begin position="396"/>
        <end position="415"/>
    </location>
</feature>
<name>D5U4Z9_BRAM5</name>
<feature type="transmembrane region" description="Helical" evidence="1">
    <location>
        <begin position="609"/>
        <end position="634"/>
    </location>
</feature>
<dbReference type="HOGENOM" id="CLU_018858_0_0_12"/>
<evidence type="ECO:0000313" key="2">
    <source>
        <dbReference type="EMBL" id="ADG72403.1"/>
    </source>
</evidence>
<feature type="transmembrane region" description="Helical" evidence="1">
    <location>
        <begin position="358"/>
        <end position="376"/>
    </location>
</feature>
<keyword evidence="1" id="KW-0812">Transmembrane</keyword>
<dbReference type="EMBL" id="CP001959">
    <property type="protein sequence ID" value="ADG72403.1"/>
    <property type="molecule type" value="Genomic_DNA"/>
</dbReference>
<feature type="transmembrane region" description="Helical" evidence="1">
    <location>
        <begin position="281"/>
        <end position="304"/>
    </location>
</feature>
<evidence type="ECO:0008006" key="4">
    <source>
        <dbReference type="Google" id="ProtNLM"/>
    </source>
</evidence>
<dbReference type="Proteomes" id="UP000001915">
    <property type="component" value="Chromosome"/>
</dbReference>
<feature type="transmembrane region" description="Helical" evidence="1">
    <location>
        <begin position="160"/>
        <end position="179"/>
    </location>
</feature>
<feature type="transmembrane region" description="Helical" evidence="1">
    <location>
        <begin position="72"/>
        <end position="94"/>
    </location>
</feature>
<feature type="transmembrane region" description="Helical" evidence="1">
    <location>
        <begin position="186"/>
        <end position="206"/>
    </location>
</feature>
<proteinExistence type="predicted"/>
<feature type="transmembrane region" description="Helical" evidence="1">
    <location>
        <begin position="212"/>
        <end position="229"/>
    </location>
</feature>
<organism evidence="2 3">
    <name type="scientific">Brachyspira murdochii (strain ATCC 51284 / DSM 12563 / 56-150)</name>
    <name type="common">Serpulina murdochii</name>
    <dbReference type="NCBI Taxonomy" id="526224"/>
    <lineage>
        <taxon>Bacteria</taxon>
        <taxon>Pseudomonadati</taxon>
        <taxon>Spirochaetota</taxon>
        <taxon>Spirochaetia</taxon>
        <taxon>Brachyspirales</taxon>
        <taxon>Brachyspiraceae</taxon>
        <taxon>Brachyspira</taxon>
    </lineage>
</organism>
<feature type="transmembrane region" description="Helical" evidence="1">
    <location>
        <begin position="41"/>
        <end position="60"/>
    </location>
</feature>
<dbReference type="AlphaFoldDB" id="D5U4Z9"/>
<feature type="transmembrane region" description="Helical" evidence="1">
    <location>
        <begin position="459"/>
        <end position="480"/>
    </location>
</feature>
<keyword evidence="1" id="KW-1133">Transmembrane helix</keyword>
<dbReference type="STRING" id="526224.Bmur_2331"/>
<reference evidence="2 3" key="1">
    <citation type="journal article" date="2010" name="Stand. Genomic Sci.">
        <title>Complete genome sequence of Brachyspira murdochii type strain (56-150).</title>
        <authorList>
            <person name="Pati A."/>
            <person name="Sikorski J."/>
            <person name="Gronow S."/>
            <person name="Munk C."/>
            <person name="Lapidus A."/>
            <person name="Copeland A."/>
            <person name="Glavina Del Tio T."/>
            <person name="Nolan M."/>
            <person name="Lucas S."/>
            <person name="Chen F."/>
            <person name="Tice H."/>
            <person name="Cheng J.F."/>
            <person name="Han C."/>
            <person name="Detter J.C."/>
            <person name="Bruce D."/>
            <person name="Tapia R."/>
            <person name="Goodwin L."/>
            <person name="Pitluck S."/>
            <person name="Liolios K."/>
            <person name="Ivanova N."/>
            <person name="Mavromatis K."/>
            <person name="Mikhailova N."/>
            <person name="Chen A."/>
            <person name="Palaniappan K."/>
            <person name="Land M."/>
            <person name="Hauser L."/>
            <person name="Chang Y.J."/>
            <person name="Jeffries C.D."/>
            <person name="Spring S."/>
            <person name="Rohde M."/>
            <person name="Goker M."/>
            <person name="Bristow J."/>
            <person name="Eisen J.A."/>
            <person name="Markowitz V."/>
            <person name="Hugenholtz P."/>
            <person name="Kyrpides N.C."/>
            <person name="Klenk H.P."/>
        </authorList>
    </citation>
    <scope>NUCLEOTIDE SEQUENCE [LARGE SCALE GENOMIC DNA]</scope>
    <source>
        <strain evidence="3">ATCC 51284 / DSM 12563 / 56-150</strain>
    </source>
</reference>
<evidence type="ECO:0000313" key="3">
    <source>
        <dbReference type="Proteomes" id="UP000001915"/>
    </source>
</evidence>
<dbReference type="eggNOG" id="ENOG5033H76">
    <property type="taxonomic scope" value="Bacteria"/>
</dbReference>
<feature type="transmembrane region" description="Helical" evidence="1">
    <location>
        <begin position="427"/>
        <end position="447"/>
    </location>
</feature>
<evidence type="ECO:0000256" key="1">
    <source>
        <dbReference type="SAM" id="Phobius"/>
    </source>
</evidence>
<protein>
    <recommendedName>
        <fullName evidence="4">YfhO family protein</fullName>
    </recommendedName>
</protein>
<keyword evidence="1" id="KW-0472">Membrane</keyword>
<dbReference type="KEGG" id="brm:Bmur_2331"/>